<organism evidence="3 4">
    <name type="scientific">Tessaracoccus antarcticus</name>
    <dbReference type="NCBI Taxonomy" id="2479848"/>
    <lineage>
        <taxon>Bacteria</taxon>
        <taxon>Bacillati</taxon>
        <taxon>Actinomycetota</taxon>
        <taxon>Actinomycetes</taxon>
        <taxon>Propionibacteriales</taxon>
        <taxon>Propionibacteriaceae</taxon>
        <taxon>Tessaracoccus</taxon>
    </lineage>
</organism>
<feature type="region of interest" description="Disordered" evidence="1">
    <location>
        <begin position="1745"/>
        <end position="1790"/>
    </location>
</feature>
<dbReference type="GO" id="GO:0006269">
    <property type="term" value="P:DNA replication, synthesis of primer"/>
    <property type="evidence" value="ECO:0007669"/>
    <property type="project" value="TreeGrafter"/>
</dbReference>
<dbReference type="Pfam" id="PF13604">
    <property type="entry name" value="AAA_30"/>
    <property type="match status" value="1"/>
</dbReference>
<accession>A0A3M0G4D1</accession>
<dbReference type="Gene3D" id="3.40.50.300">
    <property type="entry name" value="P-loop containing nucleotide triphosphate hydrolases"/>
    <property type="match status" value="2"/>
</dbReference>
<dbReference type="GO" id="GO:0005737">
    <property type="term" value="C:cytoplasm"/>
    <property type="evidence" value="ECO:0007669"/>
    <property type="project" value="TreeGrafter"/>
</dbReference>
<dbReference type="InterPro" id="IPR006171">
    <property type="entry name" value="TOPRIM_dom"/>
</dbReference>
<dbReference type="InterPro" id="IPR037068">
    <property type="entry name" value="DNA_primase_core_N_sf"/>
</dbReference>
<dbReference type="SUPFAM" id="SSF56731">
    <property type="entry name" value="DNA primase core"/>
    <property type="match status" value="1"/>
</dbReference>
<name>A0A3M0G4D1_9ACTN</name>
<keyword evidence="4" id="KW-1185">Reference proteome</keyword>
<dbReference type="Pfam" id="PF08275">
    <property type="entry name" value="DNAG_N"/>
    <property type="match status" value="1"/>
</dbReference>
<dbReference type="Pfam" id="PF08751">
    <property type="entry name" value="TrwC"/>
    <property type="match status" value="1"/>
</dbReference>
<dbReference type="Proteomes" id="UP000275256">
    <property type="component" value="Unassembled WGS sequence"/>
</dbReference>
<dbReference type="SUPFAM" id="SSF55464">
    <property type="entry name" value="Origin of replication-binding domain, RBD-like"/>
    <property type="match status" value="1"/>
</dbReference>
<feature type="region of interest" description="Disordered" evidence="1">
    <location>
        <begin position="1340"/>
        <end position="1374"/>
    </location>
</feature>
<dbReference type="Gene3D" id="3.40.1360.10">
    <property type="match status" value="1"/>
</dbReference>
<feature type="compositionally biased region" description="Basic and acidic residues" evidence="1">
    <location>
        <begin position="1348"/>
        <end position="1365"/>
    </location>
</feature>
<evidence type="ECO:0000313" key="4">
    <source>
        <dbReference type="Proteomes" id="UP000275256"/>
    </source>
</evidence>
<gene>
    <name evidence="3" type="ORF">EAX62_16325</name>
</gene>
<dbReference type="PROSITE" id="PS50880">
    <property type="entry name" value="TOPRIM"/>
    <property type="match status" value="1"/>
</dbReference>
<protein>
    <submittedName>
        <fullName evidence="3">Toprim domain-containing protein</fullName>
    </submittedName>
</protein>
<dbReference type="InterPro" id="IPR027417">
    <property type="entry name" value="P-loop_NTPase"/>
</dbReference>
<comment type="caution">
    <text evidence="3">The sequence shown here is derived from an EMBL/GenBank/DDBJ whole genome shotgun (WGS) entry which is preliminary data.</text>
</comment>
<evidence type="ECO:0000259" key="2">
    <source>
        <dbReference type="PROSITE" id="PS50880"/>
    </source>
</evidence>
<dbReference type="InterPro" id="IPR013264">
    <property type="entry name" value="DNAG_N"/>
</dbReference>
<evidence type="ECO:0000313" key="3">
    <source>
        <dbReference type="EMBL" id="RMB57062.1"/>
    </source>
</evidence>
<feature type="domain" description="Toprim" evidence="2">
    <location>
        <begin position="1557"/>
        <end position="1639"/>
    </location>
</feature>
<dbReference type="Gene3D" id="2.30.30.940">
    <property type="match status" value="1"/>
</dbReference>
<dbReference type="NCBIfam" id="NF041492">
    <property type="entry name" value="MobF"/>
    <property type="match status" value="1"/>
</dbReference>
<dbReference type="InterPro" id="IPR014862">
    <property type="entry name" value="TrwC"/>
</dbReference>
<proteinExistence type="predicted"/>
<dbReference type="PANTHER" id="PTHR30313:SF2">
    <property type="entry name" value="DNA PRIMASE"/>
    <property type="match status" value="1"/>
</dbReference>
<dbReference type="PANTHER" id="PTHR30313">
    <property type="entry name" value="DNA PRIMASE"/>
    <property type="match status" value="1"/>
</dbReference>
<dbReference type="CDD" id="cd03364">
    <property type="entry name" value="TOPRIM_DnaG_primases"/>
    <property type="match status" value="1"/>
</dbReference>
<dbReference type="Pfam" id="PF13155">
    <property type="entry name" value="Toprim_2"/>
    <property type="match status" value="1"/>
</dbReference>
<dbReference type="InterPro" id="IPR050219">
    <property type="entry name" value="DnaG_primase"/>
</dbReference>
<sequence>MTASLHKLTAGSGYDYLTRQVAAQDSTEKGHATLASYYSEKGETPGTWWGSGLAGLGDVAVGDQVSAEQMKALFGAGLHPNMASRLAALPIDASPTEIREASRLGAPFKVFSGATGFQKEVAIRCGVWEAAHPGVGEVPVGVRAEFRNDIVREEFVERFGRAPSVLELSSQVARLSRDPSTACAGFDLTFTPVKSVSALWAVAPVQLAARIEDAHHAAVADALRFLEQRALFTRCGADGVRQVDVTGLVAGMFVHRDSRAGDPNLHTHVAVANKVQTLEGKWLAIDGRLIFKAKVAVSETYNTQLEAHLAKLGIRFAERADTELGKRPVREVVGVPGELLQRWSSRRVAIVARQAKLAARFQDEHGRPPTPVEAIKLAQQATLETRDAKHEPRSLDQQRATWRAEAVQVVGEEGINDLVAAATTPNQGVQPITSEWVSSTAREVVAAVEGSRATWQVWHLRAEASRRVRERAITPDTARVVTEQLLQEAIRLSEPVGDAGGDGIHEPNVLRRRDGASVYTVAGAQLYTSETMLSAESDIVELAGQTDGRRVGEMEVSLALLASTANGITLNAGQTNLVRQMATSGVRVQLALAAAGSGKTTALKVLADAWREGGGTVLGLAPSAVAASVLRDQTGDATTIAKYVWDLNHTHQGAMDVGVGADTLVIIDEAGMADTISLATVIGHVIGRGGSVRLVGDDQQLAAISAGGVLRDIAEIHGAVELNDLLRFRDPAEAAASLALRDGRLEALGFYLDTDRIHAGTRESSLEQAFNDWAKDRAAGLDSLMLAGTRDTVTDLNRRARSHRLTDSAGGELGEEVGLVDANWASAGDVIVTRLNDRRLAISATDWVKNGDRWMIQHVTRQGVVRARHCDSGLMVRLPQDYVARYVQLGYAVTVHAAQGLTVDVTRGVLTGDESRQQLYVMATRGRHANHLYIPVVGDGDEHSLLHPTTLRPETAVDVLQSVLARDGSPRSATTEARDQMAPSIRLGHAAGRYVDALHLAAGTTNDPDVVTALDIEADQILAGLTSCAAWPALRATLLLHAVDGHDPVTELRTAATVRELGSADDPAAVLTWRINIPTDKGPLPWLPPIPEALTRHPDWGPYLAARTHLVTSATEEVRETATRLGRPGWSLPGQPLTPSLIEDVEIWRAATAVEAGDRRILGAVQLGAAARSWQRHLENRLQADIPRVWADMLEDLHPDIRNDPFTGPLTHRIAALHTAEVPISEMLAEAAADGPLPAEQPAAALWWRLSRHLTPTHTTATVDPAPISWGADLQTLVGVVKAVELEGSRWWPLLIEAVNDGLHAGLSLRDLLVINDRADVSPFDDDCHALMWRAHQLTTTPPEAEEEPPHPDDLPPEDLHHTDTDTDSEEDLDEALRRAAWVKENTEPDFTEIKLRRDFASADRWEATPHTPERLALVNDLAADFYTRQLPGSWAHPYLTHRLGNDIAGDIRFRAGYAPQGWTHLVTHLRNHGITDDEMLTAGLAIRTRDGRPIDKFRDRLTFPITADGTVVGFVGRRNPARLDDAAGPKYLNTATTPMFSKRDVLFGHDHLTPDTVPVIVEGPIDAIAITLAGHGHYIGVAPLGTALTHEQTLTLPPTQTPIIGTDADNAGTLAAENIFWILAAHRLDPTRLALPAGSDPADILHTQGPQPLRDLLECAYPQADHMTNERLIHLPHPEAQSQLASILAARPANTWPQLTNLVSDDTKTVKGALLEAASAWTTAPVEKADAAREQTRQLRTRLQELDDSDQTTTHIPGRPQQATPAFPNTHERYLRRSQHPPRSTGPRR</sequence>
<evidence type="ECO:0000256" key="1">
    <source>
        <dbReference type="SAM" id="MobiDB-lite"/>
    </source>
</evidence>
<dbReference type="SMART" id="SM00493">
    <property type="entry name" value="TOPRIM"/>
    <property type="match status" value="1"/>
</dbReference>
<dbReference type="CDD" id="cd18809">
    <property type="entry name" value="SF1_C_RecD"/>
    <property type="match status" value="1"/>
</dbReference>
<dbReference type="EMBL" id="REFW01000008">
    <property type="protein sequence ID" value="RMB57062.1"/>
    <property type="molecule type" value="Genomic_DNA"/>
</dbReference>
<dbReference type="InterPro" id="IPR034151">
    <property type="entry name" value="TOPRIM_DnaG_bac"/>
</dbReference>
<dbReference type="SUPFAM" id="SSF52540">
    <property type="entry name" value="P-loop containing nucleoside triphosphate hydrolases"/>
    <property type="match status" value="2"/>
</dbReference>
<dbReference type="Gene3D" id="3.90.980.10">
    <property type="entry name" value="DNA primase, catalytic core, N-terminal domain"/>
    <property type="match status" value="1"/>
</dbReference>
<reference evidence="3 4" key="1">
    <citation type="submission" date="2018-10" db="EMBL/GenBank/DDBJ databases">
        <title>Tessaracoccus antarcticuss sp. nov., isolated from sediment.</title>
        <authorList>
            <person name="Zhou L.Y."/>
            <person name="Du Z.J."/>
        </authorList>
    </citation>
    <scope>NUCLEOTIDE SEQUENCE [LARGE SCALE GENOMIC DNA]</scope>
    <source>
        <strain evidence="3 4">JDX10</strain>
    </source>
</reference>
<feature type="compositionally biased region" description="Basic residues" evidence="1">
    <location>
        <begin position="1777"/>
        <end position="1790"/>
    </location>
</feature>